<protein>
    <submittedName>
        <fullName evidence="1">Uncharacterized protein</fullName>
    </submittedName>
</protein>
<comment type="caution">
    <text evidence="1">The sequence shown here is derived from an EMBL/GenBank/DDBJ whole genome shotgun (WGS) entry which is preliminary data.</text>
</comment>
<reference evidence="1" key="1">
    <citation type="journal article" date="2015" name="Nature">
        <title>Complex archaea that bridge the gap between prokaryotes and eukaryotes.</title>
        <authorList>
            <person name="Spang A."/>
            <person name="Saw J.H."/>
            <person name="Jorgensen S.L."/>
            <person name="Zaremba-Niedzwiedzka K."/>
            <person name="Martijn J."/>
            <person name="Lind A.E."/>
            <person name="van Eijk R."/>
            <person name="Schleper C."/>
            <person name="Guy L."/>
            <person name="Ettema T.J."/>
        </authorList>
    </citation>
    <scope>NUCLEOTIDE SEQUENCE</scope>
</reference>
<evidence type="ECO:0000313" key="1">
    <source>
        <dbReference type="EMBL" id="KKM22174.1"/>
    </source>
</evidence>
<dbReference type="AlphaFoldDB" id="A0A0F9IQJ5"/>
<sequence length="346" mass="36903">MMAQSLSSKLIKLFIFSLLIVFVSKIAQAGCNCNYVLNLTDPFAVSAGSAGLASNGSILLAGDPFFSSPKIHQLFKEFDMSVSQTNSFYAVNDSSSPFVTMESICISGNQVWIGFDGDAKSDSAFGYEIAVYTYPDFGDQFIATYNGSCGGSTNIACSDNFVYNLCDNNTVFKRSLSDYSLVSSFDLPFSPTSTESGWSAADDDSLFAFVNGYDSADPRLIIFNSTDLLFDTNMSAMADDGGFYYPQSITFNGTDTCEFFLGSETGDTIQKIGCLPDCIAPPTGDWVIEKGLSCTLAEADIITGNLNISDGTLEIQASGALTVSGGYVYIYPGNQLSILSGGQING</sequence>
<name>A0A0F9IQJ5_9ZZZZ</name>
<dbReference type="EMBL" id="LAZR01013392">
    <property type="protein sequence ID" value="KKM22174.1"/>
    <property type="molecule type" value="Genomic_DNA"/>
</dbReference>
<accession>A0A0F9IQJ5</accession>
<gene>
    <name evidence="1" type="ORF">LCGC14_1627980</name>
</gene>
<organism evidence="1">
    <name type="scientific">marine sediment metagenome</name>
    <dbReference type="NCBI Taxonomy" id="412755"/>
    <lineage>
        <taxon>unclassified sequences</taxon>
        <taxon>metagenomes</taxon>
        <taxon>ecological metagenomes</taxon>
    </lineage>
</organism>
<proteinExistence type="predicted"/>